<organism evidence="1">
    <name type="scientific">Arundo donax</name>
    <name type="common">Giant reed</name>
    <name type="synonym">Donax arundinaceus</name>
    <dbReference type="NCBI Taxonomy" id="35708"/>
    <lineage>
        <taxon>Eukaryota</taxon>
        <taxon>Viridiplantae</taxon>
        <taxon>Streptophyta</taxon>
        <taxon>Embryophyta</taxon>
        <taxon>Tracheophyta</taxon>
        <taxon>Spermatophyta</taxon>
        <taxon>Magnoliopsida</taxon>
        <taxon>Liliopsida</taxon>
        <taxon>Poales</taxon>
        <taxon>Poaceae</taxon>
        <taxon>PACMAD clade</taxon>
        <taxon>Arundinoideae</taxon>
        <taxon>Arundineae</taxon>
        <taxon>Arundo</taxon>
    </lineage>
</organism>
<sequence>MPLDAPVTMAVSPAAEMPVVTSSAVELQEKPEGPRRPSSQEVIIFLVWTLEWQERMSQVRRPGPRGVS</sequence>
<reference evidence="1" key="2">
    <citation type="journal article" date="2015" name="Data Brief">
        <title>Shoot transcriptome of the giant reed, Arundo donax.</title>
        <authorList>
            <person name="Barrero R.A."/>
            <person name="Guerrero F.D."/>
            <person name="Moolhuijzen P."/>
            <person name="Goolsby J.A."/>
            <person name="Tidwell J."/>
            <person name="Bellgard S.E."/>
            <person name="Bellgard M.I."/>
        </authorList>
    </citation>
    <scope>NUCLEOTIDE SEQUENCE</scope>
    <source>
        <tissue evidence="1">Shoot tissue taken approximately 20 cm above the soil surface</tissue>
    </source>
</reference>
<accession>A0A0A9E9H2</accession>
<proteinExistence type="predicted"/>
<protein>
    <submittedName>
        <fullName evidence="1">Uncharacterized protein</fullName>
    </submittedName>
</protein>
<dbReference type="EMBL" id="GBRH01203320">
    <property type="protein sequence ID" value="JAD94575.1"/>
    <property type="molecule type" value="Transcribed_RNA"/>
</dbReference>
<dbReference type="AlphaFoldDB" id="A0A0A9E9H2"/>
<evidence type="ECO:0000313" key="1">
    <source>
        <dbReference type="EMBL" id="JAD94575.1"/>
    </source>
</evidence>
<name>A0A0A9E9H2_ARUDO</name>
<reference evidence="1" key="1">
    <citation type="submission" date="2014-09" db="EMBL/GenBank/DDBJ databases">
        <authorList>
            <person name="Magalhaes I.L.F."/>
            <person name="Oliveira U."/>
            <person name="Santos F.R."/>
            <person name="Vidigal T.H.D.A."/>
            <person name="Brescovit A.D."/>
            <person name="Santos A.J."/>
        </authorList>
    </citation>
    <scope>NUCLEOTIDE SEQUENCE</scope>
    <source>
        <tissue evidence="1">Shoot tissue taken approximately 20 cm above the soil surface</tissue>
    </source>
</reference>